<proteinExistence type="predicted"/>
<dbReference type="InterPro" id="IPR048068">
    <property type="entry name" value="LarA-like"/>
</dbReference>
<evidence type="ECO:0000259" key="2">
    <source>
        <dbReference type="Pfam" id="PF21113"/>
    </source>
</evidence>
<gene>
    <name evidence="3" type="primary">larA</name>
    <name evidence="3" type="ordered locus">Geob_0833</name>
</gene>
<dbReference type="AlphaFoldDB" id="B9M1P9"/>
<dbReference type="InterPro" id="IPR047926">
    <property type="entry name" value="Ni_dep_LarA"/>
</dbReference>
<dbReference type="eggNOG" id="COG3875">
    <property type="taxonomic scope" value="Bacteria"/>
</dbReference>
<dbReference type="RefSeq" id="WP_012645924.1">
    <property type="nucleotide sequence ID" value="NC_011979.1"/>
</dbReference>
<dbReference type="Proteomes" id="UP000007721">
    <property type="component" value="Chromosome"/>
</dbReference>
<dbReference type="GO" id="GO:0050043">
    <property type="term" value="F:lactate racemase activity"/>
    <property type="evidence" value="ECO:0007669"/>
    <property type="project" value="InterPro"/>
</dbReference>
<dbReference type="EMBL" id="CP001390">
    <property type="protein sequence ID" value="ACM19195.1"/>
    <property type="molecule type" value="Genomic_DNA"/>
</dbReference>
<dbReference type="Pfam" id="PF09861">
    <property type="entry name" value="Lar_N"/>
    <property type="match status" value="1"/>
</dbReference>
<reference evidence="3 4" key="1">
    <citation type="submission" date="2009-01" db="EMBL/GenBank/DDBJ databases">
        <title>Complete sequence of Geobacter sp. FRC-32.</title>
        <authorList>
            <consortium name="US DOE Joint Genome Institute"/>
            <person name="Lucas S."/>
            <person name="Copeland A."/>
            <person name="Lapidus A."/>
            <person name="Glavina del Rio T."/>
            <person name="Dalin E."/>
            <person name="Tice H."/>
            <person name="Bruce D."/>
            <person name="Goodwin L."/>
            <person name="Pitluck S."/>
            <person name="Saunders E."/>
            <person name="Brettin T."/>
            <person name="Detter J.C."/>
            <person name="Han C."/>
            <person name="Larimer F."/>
            <person name="Land M."/>
            <person name="Hauser L."/>
            <person name="Kyrpides N."/>
            <person name="Ovchinnikova G."/>
            <person name="Kostka J."/>
            <person name="Richardson P."/>
        </authorList>
    </citation>
    <scope>NUCLEOTIDE SEQUENCE [LARGE SCALE GENOMIC DNA]</scope>
    <source>
        <strain evidence="4">DSM 22248 / JCM 15807 / FRC-32</strain>
    </source>
</reference>
<evidence type="ECO:0000313" key="3">
    <source>
        <dbReference type="EMBL" id="ACM19195.1"/>
    </source>
</evidence>
<organism evidence="3 4">
    <name type="scientific">Geotalea daltonii (strain DSM 22248 / JCM 15807 / FRC-32)</name>
    <name type="common">Geobacter daltonii</name>
    <dbReference type="NCBI Taxonomy" id="316067"/>
    <lineage>
        <taxon>Bacteria</taxon>
        <taxon>Pseudomonadati</taxon>
        <taxon>Thermodesulfobacteriota</taxon>
        <taxon>Desulfuromonadia</taxon>
        <taxon>Geobacterales</taxon>
        <taxon>Geobacteraceae</taxon>
        <taxon>Geotalea</taxon>
    </lineage>
</organism>
<protein>
    <submittedName>
        <fullName evidence="3">Lactate racemase</fullName>
    </submittedName>
</protein>
<dbReference type="InterPro" id="IPR018657">
    <property type="entry name" value="LarA-like_N"/>
</dbReference>
<evidence type="ECO:0000313" key="4">
    <source>
        <dbReference type="Proteomes" id="UP000007721"/>
    </source>
</evidence>
<keyword evidence="4" id="KW-1185">Reference proteome</keyword>
<evidence type="ECO:0000259" key="1">
    <source>
        <dbReference type="Pfam" id="PF09861"/>
    </source>
</evidence>
<dbReference type="Pfam" id="PF21113">
    <property type="entry name" value="LarA_C"/>
    <property type="match status" value="1"/>
</dbReference>
<dbReference type="PANTHER" id="PTHR33171">
    <property type="entry name" value="LAR_N DOMAIN-CONTAINING PROTEIN"/>
    <property type="match status" value="1"/>
</dbReference>
<dbReference type="KEGG" id="geo:Geob_0833"/>
<dbReference type="Gene3D" id="3.90.226.30">
    <property type="match status" value="1"/>
</dbReference>
<accession>B9M1P9</accession>
<dbReference type="PANTHER" id="PTHR33171:SF17">
    <property type="entry name" value="LARA-LIKE N-TERMINAL DOMAIN-CONTAINING PROTEIN"/>
    <property type="match status" value="1"/>
</dbReference>
<dbReference type="OrthoDB" id="9770545at2"/>
<dbReference type="Gene3D" id="3.40.50.11440">
    <property type="match status" value="1"/>
</dbReference>
<dbReference type="STRING" id="316067.Geob_0833"/>
<name>B9M1P9_GEODF</name>
<feature type="domain" description="LarA-like N-terminal" evidence="1">
    <location>
        <begin position="5"/>
        <end position="200"/>
    </location>
</feature>
<dbReference type="InterPro" id="IPR043166">
    <property type="entry name" value="LarA-like_C"/>
</dbReference>
<sequence length="429" mass="47247">MLLRYGETTFSLQIPPGRLLGELRTDNPASDPPFQLIDRAISDCEPYLSSFTKGEKVVIVTSDITRYTGSDLYLPLLVDRLNQAGISDRDIEIVVALGIHRHQSEQEHKKILGALHGRIRVTDHDCDNPGKLAYLGNTSTGIGVEINRSVAEADRVILTGTIGFHYFAGFGGGRKSILPGVASRRACMASHFTVLNPEPASGKNPFAATGVLDGNPVHQAMVEACAMVDPDFIFNTVLSPDKRIIAAFAGDWRKKHLEGCSYYADHFSCRISEKADLVIVSCGGFPKDINFIQAHKSMEYASHAVKDGGVMILLARCNDGYGHDTFHRWFRFKDLDSMENELREHYEINGQTAYATLQKAQRFRVILVSDLPPEEVAQMGMTPAGNLDEAMDKVATFLPSDFKAYVIPEGGNVLPVLDTVRRSTFEVPG</sequence>
<dbReference type="NCBIfam" id="NF033504">
    <property type="entry name" value="Ni_dep_LarA"/>
    <property type="match status" value="1"/>
</dbReference>
<dbReference type="HOGENOM" id="CLU_050189_0_0_7"/>
<feature type="domain" description="Lactate racemase C-terminal" evidence="2">
    <location>
        <begin position="273"/>
        <end position="413"/>
    </location>
</feature>
<dbReference type="InterPro" id="IPR048520">
    <property type="entry name" value="LarA_C"/>
</dbReference>